<name>A0ABQ5WA31_9HYPH</name>
<sequence>MVLSRPINGDRRGRGPRNERGEGSNTQCGDGQGTPHRTDRNHGNEARHVRRVDTENDKASGIHCAGNEREDQRKTEIRRRNASARGGHS</sequence>
<reference evidence="3" key="1">
    <citation type="journal article" date="2019" name="Int. J. Syst. Evol. Microbiol.">
        <title>The Global Catalogue of Microorganisms (GCM) 10K type strain sequencing project: providing services to taxonomists for standard genome sequencing and annotation.</title>
        <authorList>
            <consortium name="The Broad Institute Genomics Platform"/>
            <consortium name="The Broad Institute Genome Sequencing Center for Infectious Disease"/>
            <person name="Wu L."/>
            <person name="Ma J."/>
        </authorList>
    </citation>
    <scope>NUCLEOTIDE SEQUENCE [LARGE SCALE GENOMIC DNA]</scope>
    <source>
        <strain evidence="3">NBRC 112416</strain>
    </source>
</reference>
<organism evidence="2 3">
    <name type="scientific">Devosia nitrariae</name>
    <dbReference type="NCBI Taxonomy" id="2071872"/>
    <lineage>
        <taxon>Bacteria</taxon>
        <taxon>Pseudomonadati</taxon>
        <taxon>Pseudomonadota</taxon>
        <taxon>Alphaproteobacteria</taxon>
        <taxon>Hyphomicrobiales</taxon>
        <taxon>Devosiaceae</taxon>
        <taxon>Devosia</taxon>
    </lineage>
</organism>
<feature type="compositionally biased region" description="Basic and acidic residues" evidence="1">
    <location>
        <begin position="8"/>
        <end position="22"/>
    </location>
</feature>
<comment type="caution">
    <text evidence="2">The sequence shown here is derived from an EMBL/GenBank/DDBJ whole genome shotgun (WGS) entry which is preliminary data.</text>
</comment>
<protein>
    <submittedName>
        <fullName evidence="2">Uncharacterized protein</fullName>
    </submittedName>
</protein>
<keyword evidence="3" id="KW-1185">Reference proteome</keyword>
<evidence type="ECO:0000256" key="1">
    <source>
        <dbReference type="SAM" id="MobiDB-lite"/>
    </source>
</evidence>
<feature type="region of interest" description="Disordered" evidence="1">
    <location>
        <begin position="1"/>
        <end position="89"/>
    </location>
</feature>
<dbReference type="EMBL" id="BSNS01000020">
    <property type="protein sequence ID" value="GLQ56624.1"/>
    <property type="molecule type" value="Genomic_DNA"/>
</dbReference>
<evidence type="ECO:0000313" key="3">
    <source>
        <dbReference type="Proteomes" id="UP001156691"/>
    </source>
</evidence>
<feature type="compositionally biased region" description="Basic residues" evidence="1">
    <location>
        <begin position="80"/>
        <end position="89"/>
    </location>
</feature>
<accession>A0ABQ5WA31</accession>
<gene>
    <name evidence="2" type="ORF">GCM10010862_38830</name>
</gene>
<feature type="compositionally biased region" description="Basic and acidic residues" evidence="1">
    <location>
        <begin position="36"/>
        <end position="79"/>
    </location>
</feature>
<evidence type="ECO:0000313" key="2">
    <source>
        <dbReference type="EMBL" id="GLQ56624.1"/>
    </source>
</evidence>
<proteinExistence type="predicted"/>
<dbReference type="Proteomes" id="UP001156691">
    <property type="component" value="Unassembled WGS sequence"/>
</dbReference>